<sequence length="478" mass="55654">MGFKMMQGKSLKYQFILAFIKIITLSFILSVLSFVIWFKTFEYIQYPANYYENQLPNIIYKINEKYEAVLDKSFEDEMNKIVPSKGISYQVLDSNGNLIYGNIKNSLFKNERELYENLNSVINLRNNNFARVVPVFNKDNHIKGAIILKYQLRTTQKINNSLIFKLYNLIIFIPFVYIVIFTILYSRKLTRNLTNPIKLLMESSEKIKNKDLDFSIDYKENNEIGKLCNAFEEMRVNLKDSLIKQWDLEEKRRENIASIAHDLKTPLTIVNTYSEALIDGTVMEDKFKDYIEVIKRNNERALILLDDMNKISTIENPNFALDPIEINIIEFLKLKEKDYRLLCDEKGINFKVDIIDLRETSLIDKFDIKSLEQVLDNIISNSIRYTEKGESIKLDIICKDDEIEFSIIDTGKGFSNEDLKNLFNKFYKGDKSRSFTTGHSGLGMYIAKTIIEKHGGNIKAENNSPKGAIIKFNIKPKS</sequence>
<proteinExistence type="predicted"/>
<feature type="domain" description="Histidine kinase" evidence="9">
    <location>
        <begin position="258"/>
        <end position="478"/>
    </location>
</feature>
<dbReference type="InterPro" id="IPR003594">
    <property type="entry name" value="HATPase_dom"/>
</dbReference>
<keyword evidence="12" id="KW-1185">Reference proteome</keyword>
<dbReference type="SMART" id="SM00388">
    <property type="entry name" value="HisKA"/>
    <property type="match status" value="1"/>
</dbReference>
<feature type="transmembrane region" description="Helical" evidence="8">
    <location>
        <begin position="166"/>
        <end position="185"/>
    </location>
</feature>
<keyword evidence="7 8" id="KW-0472">Membrane</keyword>
<keyword evidence="4" id="KW-0597">Phosphoprotein</keyword>
<dbReference type="SMART" id="SM00387">
    <property type="entry name" value="HATPase_c"/>
    <property type="match status" value="1"/>
</dbReference>
<dbReference type="InterPro" id="IPR003661">
    <property type="entry name" value="HisK_dim/P_dom"/>
</dbReference>
<comment type="caution">
    <text evidence="11">The sequence shown here is derived from an EMBL/GenBank/DDBJ whole genome shotgun (WGS) entry which is preliminary data.</text>
</comment>
<dbReference type="CDD" id="cd06225">
    <property type="entry name" value="HAMP"/>
    <property type="match status" value="1"/>
</dbReference>
<evidence type="ECO:0000256" key="7">
    <source>
        <dbReference type="ARBA" id="ARBA00023136"/>
    </source>
</evidence>
<evidence type="ECO:0000256" key="8">
    <source>
        <dbReference type="SAM" id="Phobius"/>
    </source>
</evidence>
<dbReference type="InterPro" id="IPR050398">
    <property type="entry name" value="HssS/ArlS-like"/>
</dbReference>
<accession>A0ABS6E5L3</accession>
<organism evidence="11 12">
    <name type="scientific">Tissierella simiarum</name>
    <dbReference type="NCBI Taxonomy" id="2841534"/>
    <lineage>
        <taxon>Bacteria</taxon>
        <taxon>Bacillati</taxon>
        <taxon>Bacillota</taxon>
        <taxon>Tissierellia</taxon>
        <taxon>Tissierellales</taxon>
        <taxon>Tissierellaceae</taxon>
        <taxon>Tissierella</taxon>
    </lineage>
</organism>
<evidence type="ECO:0000313" key="11">
    <source>
        <dbReference type="EMBL" id="MBU5438057.1"/>
    </source>
</evidence>
<dbReference type="SMART" id="SM00304">
    <property type="entry name" value="HAMP"/>
    <property type="match status" value="1"/>
</dbReference>
<dbReference type="PANTHER" id="PTHR45528:SF8">
    <property type="entry name" value="HISTIDINE KINASE"/>
    <property type="match status" value="1"/>
</dbReference>
<gene>
    <name evidence="11" type="ORF">KQI42_08565</name>
</gene>
<evidence type="ECO:0000256" key="5">
    <source>
        <dbReference type="ARBA" id="ARBA00022679"/>
    </source>
</evidence>
<dbReference type="EC" id="2.7.13.3" evidence="3"/>
<dbReference type="PROSITE" id="PS50109">
    <property type="entry name" value="HIS_KIN"/>
    <property type="match status" value="1"/>
</dbReference>
<evidence type="ECO:0000256" key="2">
    <source>
        <dbReference type="ARBA" id="ARBA00004141"/>
    </source>
</evidence>
<dbReference type="InterPro" id="IPR003660">
    <property type="entry name" value="HAMP_dom"/>
</dbReference>
<dbReference type="RefSeq" id="WP_216518823.1">
    <property type="nucleotide sequence ID" value="NZ_JAHLPM010000006.1"/>
</dbReference>
<evidence type="ECO:0000313" key="12">
    <source>
        <dbReference type="Proteomes" id="UP000749471"/>
    </source>
</evidence>
<dbReference type="EMBL" id="JAHLPM010000006">
    <property type="protein sequence ID" value="MBU5438057.1"/>
    <property type="molecule type" value="Genomic_DNA"/>
</dbReference>
<dbReference type="CDD" id="cd00082">
    <property type="entry name" value="HisKA"/>
    <property type="match status" value="1"/>
</dbReference>
<dbReference type="Pfam" id="PF00672">
    <property type="entry name" value="HAMP"/>
    <property type="match status" value="1"/>
</dbReference>
<evidence type="ECO:0000259" key="10">
    <source>
        <dbReference type="PROSITE" id="PS50885"/>
    </source>
</evidence>
<keyword evidence="5" id="KW-0808">Transferase</keyword>
<dbReference type="Pfam" id="PF00512">
    <property type="entry name" value="HisKA"/>
    <property type="match status" value="1"/>
</dbReference>
<keyword evidence="8" id="KW-1133">Transmembrane helix</keyword>
<dbReference type="Proteomes" id="UP000749471">
    <property type="component" value="Unassembled WGS sequence"/>
</dbReference>
<dbReference type="PROSITE" id="PS50885">
    <property type="entry name" value="HAMP"/>
    <property type="match status" value="1"/>
</dbReference>
<dbReference type="CDD" id="cd00075">
    <property type="entry name" value="HATPase"/>
    <property type="match status" value="1"/>
</dbReference>
<dbReference type="GO" id="GO:0016301">
    <property type="term" value="F:kinase activity"/>
    <property type="evidence" value="ECO:0007669"/>
    <property type="project" value="UniProtKB-KW"/>
</dbReference>
<evidence type="ECO:0000256" key="3">
    <source>
        <dbReference type="ARBA" id="ARBA00012438"/>
    </source>
</evidence>
<evidence type="ECO:0000259" key="9">
    <source>
        <dbReference type="PROSITE" id="PS50109"/>
    </source>
</evidence>
<protein>
    <recommendedName>
        <fullName evidence="3">histidine kinase</fullName>
        <ecNumber evidence="3">2.7.13.3</ecNumber>
    </recommendedName>
</protein>
<reference evidence="11 12" key="1">
    <citation type="submission" date="2021-06" db="EMBL/GenBank/DDBJ databases">
        <authorList>
            <person name="Sun Q."/>
            <person name="Li D."/>
        </authorList>
    </citation>
    <scope>NUCLEOTIDE SEQUENCE [LARGE SCALE GENOMIC DNA]</scope>
    <source>
        <strain evidence="11 12">MSJ-40</strain>
    </source>
</reference>
<name>A0ABS6E5L3_9FIRM</name>
<evidence type="ECO:0000256" key="6">
    <source>
        <dbReference type="ARBA" id="ARBA00022777"/>
    </source>
</evidence>
<feature type="domain" description="HAMP" evidence="10">
    <location>
        <begin position="191"/>
        <end position="243"/>
    </location>
</feature>
<comment type="catalytic activity">
    <reaction evidence="1">
        <text>ATP + protein L-histidine = ADP + protein N-phospho-L-histidine.</text>
        <dbReference type="EC" id="2.7.13.3"/>
    </reaction>
</comment>
<evidence type="ECO:0000256" key="1">
    <source>
        <dbReference type="ARBA" id="ARBA00000085"/>
    </source>
</evidence>
<comment type="subcellular location">
    <subcellularLocation>
        <location evidence="2">Membrane</location>
        <topology evidence="2">Multi-pass membrane protein</topology>
    </subcellularLocation>
</comment>
<dbReference type="Pfam" id="PF02518">
    <property type="entry name" value="HATPase_c"/>
    <property type="match status" value="1"/>
</dbReference>
<dbReference type="PANTHER" id="PTHR45528">
    <property type="entry name" value="SENSOR HISTIDINE KINASE CPXA"/>
    <property type="match status" value="1"/>
</dbReference>
<keyword evidence="8" id="KW-0812">Transmembrane</keyword>
<keyword evidence="6 11" id="KW-0418">Kinase</keyword>
<evidence type="ECO:0000256" key="4">
    <source>
        <dbReference type="ARBA" id="ARBA00022553"/>
    </source>
</evidence>
<feature type="transmembrane region" description="Helical" evidence="8">
    <location>
        <begin position="15"/>
        <end position="38"/>
    </location>
</feature>
<dbReference type="InterPro" id="IPR005467">
    <property type="entry name" value="His_kinase_dom"/>
</dbReference>